<dbReference type="Gene3D" id="3.40.47.10">
    <property type="match status" value="1"/>
</dbReference>
<dbReference type="InterPro" id="IPR016039">
    <property type="entry name" value="Thiolase-like"/>
</dbReference>
<accession>A0A6S6Y5M5</accession>
<proteinExistence type="predicted"/>
<dbReference type="AlphaFoldDB" id="A0A6S6Y5M5"/>
<dbReference type="OrthoDB" id="9790314at2"/>
<dbReference type="EMBL" id="LR778301">
    <property type="protein sequence ID" value="CAB1370817.1"/>
    <property type="molecule type" value="Genomic_DNA"/>
</dbReference>
<evidence type="ECO:0000313" key="3">
    <source>
        <dbReference type="EMBL" id="CAB1370817.1"/>
    </source>
</evidence>
<dbReference type="Proteomes" id="UP000515733">
    <property type="component" value="Chromosome"/>
</dbReference>
<dbReference type="PANTHER" id="PTHR42870:SF1">
    <property type="entry name" value="NON-SPECIFIC LIPID-TRANSFER PROTEIN-LIKE 2"/>
    <property type="match status" value="1"/>
</dbReference>
<gene>
    <name evidence="3" type="ORF">DENOEST_3663</name>
</gene>
<dbReference type="PIRSF" id="PIRSF000429">
    <property type="entry name" value="Ac-CoA_Ac_transf"/>
    <property type="match status" value="1"/>
</dbReference>
<feature type="domain" description="Thiolase C-terminal" evidence="2">
    <location>
        <begin position="259"/>
        <end position="370"/>
    </location>
</feature>
<dbReference type="GO" id="GO:0003988">
    <property type="term" value="F:acetyl-CoA C-acyltransferase activity"/>
    <property type="evidence" value="ECO:0007669"/>
    <property type="project" value="UniProtKB-ARBA"/>
</dbReference>
<dbReference type="Pfam" id="PF22691">
    <property type="entry name" value="Thiolase_C_1"/>
    <property type="match status" value="1"/>
</dbReference>
<evidence type="ECO:0000259" key="2">
    <source>
        <dbReference type="Pfam" id="PF22691"/>
    </source>
</evidence>
<evidence type="ECO:0000259" key="1">
    <source>
        <dbReference type="Pfam" id="PF00108"/>
    </source>
</evidence>
<dbReference type="Pfam" id="PF00108">
    <property type="entry name" value="Thiolase_N"/>
    <property type="match status" value="1"/>
</dbReference>
<dbReference type="NCBIfam" id="NF005892">
    <property type="entry name" value="PRK07855.1"/>
    <property type="match status" value="1"/>
</dbReference>
<reference evidence="3 4" key="1">
    <citation type="submission" date="2020-03" db="EMBL/GenBank/DDBJ databases">
        <authorList>
            <consortium name="Genoscope - CEA"/>
            <person name="William W."/>
        </authorList>
    </citation>
    <scope>NUCLEOTIDE SEQUENCE [LARGE SCALE GENOMIC DNA]</scope>
    <source>
        <strain evidence="4">DSM 16959</strain>
    </source>
</reference>
<dbReference type="RefSeq" id="WP_145769541.1">
    <property type="nucleotide sequence ID" value="NZ_LR778301.1"/>
</dbReference>
<dbReference type="KEGG" id="doe:DENOEST_3663"/>
<name>A0A6S6Y5M5_9PROT</name>
<dbReference type="InterPro" id="IPR020616">
    <property type="entry name" value="Thiolase_N"/>
</dbReference>
<dbReference type="PANTHER" id="PTHR42870">
    <property type="entry name" value="ACETYL-COA C-ACETYLTRANSFERASE"/>
    <property type="match status" value="1"/>
</dbReference>
<dbReference type="SUPFAM" id="SSF53901">
    <property type="entry name" value="Thiolase-like"/>
    <property type="match status" value="2"/>
</dbReference>
<organism evidence="3 4">
    <name type="scientific">Denitratisoma oestradiolicum</name>
    <dbReference type="NCBI Taxonomy" id="311182"/>
    <lineage>
        <taxon>Bacteria</taxon>
        <taxon>Pseudomonadati</taxon>
        <taxon>Pseudomonadota</taxon>
        <taxon>Betaproteobacteria</taxon>
        <taxon>Nitrosomonadales</taxon>
        <taxon>Sterolibacteriaceae</taxon>
        <taxon>Denitratisoma</taxon>
    </lineage>
</organism>
<feature type="domain" description="Thiolase N-terminal" evidence="1">
    <location>
        <begin position="5"/>
        <end position="179"/>
    </location>
</feature>
<dbReference type="CDD" id="cd00829">
    <property type="entry name" value="SCP-x_thiolase"/>
    <property type="match status" value="1"/>
</dbReference>
<protein>
    <submittedName>
        <fullName evidence="3">Lipid-transfer protein</fullName>
    </submittedName>
</protein>
<evidence type="ECO:0000313" key="4">
    <source>
        <dbReference type="Proteomes" id="UP000515733"/>
    </source>
</evidence>
<dbReference type="InterPro" id="IPR002155">
    <property type="entry name" value="Thiolase"/>
</dbReference>
<keyword evidence="4" id="KW-1185">Reference proteome</keyword>
<sequence>MKDEVAIVGIGETAFGKGFTESELQLGCTAIGRALDDAGIEASEVDALACYTMEETPEFEFSRSMGFGDLSYFSRVNFGGGAGCAAVGQAAMAIAAGQANVAVVWRARKRSGKASRFWAQTPPRVSTHWKWSQPWGLLRPVDEVGLLTRRYFHEYGADRTTLGRIAVTLREHALENPRAMMRGRPLTLEDYLQARLVSDPLCLFDNCLETDGAVALVLARRNRARDCRRKPVYIHAWSQGLASGQQNMPNVFVADPFSGGSAVAARNLWQRSDIRPEDVDVAQFYDAFSSLILFSLEAYGFCGRGEAADFVSSSGISVRGGRLPVNTAGGSLSEAYVHGFNLVTEGVRQLRGEAVNPVPGARSCLVTSCDATPTSALLLRN</sequence>
<dbReference type="InterPro" id="IPR055140">
    <property type="entry name" value="Thiolase_C_2"/>
</dbReference>